<keyword evidence="3" id="KW-1185">Reference proteome</keyword>
<keyword evidence="1" id="KW-0378">Hydrolase</keyword>
<accession>A0ABQ5QB97</accession>
<evidence type="ECO:0000256" key="1">
    <source>
        <dbReference type="ARBA" id="ARBA00022801"/>
    </source>
</evidence>
<organism evidence="2 3">
    <name type="scientific">Geothrix limicola</name>
    <dbReference type="NCBI Taxonomy" id="2927978"/>
    <lineage>
        <taxon>Bacteria</taxon>
        <taxon>Pseudomonadati</taxon>
        <taxon>Acidobacteriota</taxon>
        <taxon>Holophagae</taxon>
        <taxon>Holophagales</taxon>
        <taxon>Holophagaceae</taxon>
        <taxon>Geothrix</taxon>
    </lineage>
</organism>
<dbReference type="SFLD" id="SFLDS00003">
    <property type="entry name" value="Haloacid_Dehalogenase"/>
    <property type="match status" value="1"/>
</dbReference>
<dbReference type="PANTHER" id="PTHR43316:SF8">
    <property type="entry name" value="HAD FAMILY HYDROLASE"/>
    <property type="match status" value="1"/>
</dbReference>
<dbReference type="Gene3D" id="1.10.150.240">
    <property type="entry name" value="Putative phosphatase, domain 2"/>
    <property type="match status" value="1"/>
</dbReference>
<protein>
    <submittedName>
        <fullName evidence="2">Haloacid dehalogenase</fullName>
    </submittedName>
</protein>
<dbReference type="EMBL" id="BSDE01000001">
    <property type="protein sequence ID" value="GLH72097.1"/>
    <property type="molecule type" value="Genomic_DNA"/>
</dbReference>
<name>A0ABQ5QB97_9BACT</name>
<sequence>MMRTLAFDADDTLWHNETYYAETQEAFRALLRPFHDDAWIDARLHDTEMRNLGHYGYGIKGFTLSMIETALELTEDRLDGAGIRQVVELGKAMLAKPVEPLPGVAEVLQQLARSFDLMVITKGDLFDQETKLAKSGLGGHFSKIEIVSEKDEAAYVAILDRHDIAPDAFTMVGNSVKSDILPVLALGARAVHIPYHLTWAHEVVAEPVESPFPVLDSIRDLPAWLAAHSS</sequence>
<dbReference type="Proteomes" id="UP001165069">
    <property type="component" value="Unassembled WGS sequence"/>
</dbReference>
<dbReference type="InterPro" id="IPR051540">
    <property type="entry name" value="S-2-haloacid_dehalogenase"/>
</dbReference>
<evidence type="ECO:0000313" key="3">
    <source>
        <dbReference type="Proteomes" id="UP001165069"/>
    </source>
</evidence>
<dbReference type="InterPro" id="IPR023198">
    <property type="entry name" value="PGP-like_dom2"/>
</dbReference>
<evidence type="ECO:0000313" key="2">
    <source>
        <dbReference type="EMBL" id="GLH72097.1"/>
    </source>
</evidence>
<dbReference type="SFLD" id="SFLDG01129">
    <property type="entry name" value="C1.5:_HAD__Beta-PGM__Phosphata"/>
    <property type="match status" value="1"/>
</dbReference>
<comment type="caution">
    <text evidence="2">The sequence shown here is derived from an EMBL/GenBank/DDBJ whole genome shotgun (WGS) entry which is preliminary data.</text>
</comment>
<dbReference type="Pfam" id="PF00702">
    <property type="entry name" value="Hydrolase"/>
    <property type="match status" value="1"/>
</dbReference>
<reference evidence="2 3" key="1">
    <citation type="journal article" date="2023" name="Antonie Van Leeuwenhoek">
        <title>Mesoterricola silvestris gen. nov., sp. nov., Mesoterricola sediminis sp. nov., Geothrix oryzae sp. nov., Geothrix edaphica sp. nov., Geothrix rubra sp. nov., and Geothrix limicola sp. nov., six novel members of Acidobacteriota isolated from soils.</title>
        <authorList>
            <person name="Itoh H."/>
            <person name="Sugisawa Y."/>
            <person name="Mise K."/>
            <person name="Xu Z."/>
            <person name="Kuniyasu M."/>
            <person name="Ushijima N."/>
            <person name="Kawano K."/>
            <person name="Kobayashi E."/>
            <person name="Shiratori Y."/>
            <person name="Masuda Y."/>
            <person name="Senoo K."/>
        </authorList>
    </citation>
    <scope>NUCLEOTIDE SEQUENCE [LARGE SCALE GENOMIC DNA]</scope>
    <source>
        <strain evidence="2 3">Red804</strain>
    </source>
</reference>
<dbReference type="SUPFAM" id="SSF56784">
    <property type="entry name" value="HAD-like"/>
    <property type="match status" value="1"/>
</dbReference>
<dbReference type="InterPro" id="IPR036412">
    <property type="entry name" value="HAD-like_sf"/>
</dbReference>
<gene>
    <name evidence="2" type="ORF">GETHLI_05990</name>
</gene>
<dbReference type="InterPro" id="IPR023214">
    <property type="entry name" value="HAD_sf"/>
</dbReference>
<dbReference type="RefSeq" id="WP_285570114.1">
    <property type="nucleotide sequence ID" value="NZ_BSDE01000001.1"/>
</dbReference>
<proteinExistence type="predicted"/>
<dbReference type="PANTHER" id="PTHR43316">
    <property type="entry name" value="HYDROLASE, HALOACID DELAHOGENASE-RELATED"/>
    <property type="match status" value="1"/>
</dbReference>
<dbReference type="Gene3D" id="3.40.50.1000">
    <property type="entry name" value="HAD superfamily/HAD-like"/>
    <property type="match status" value="1"/>
</dbReference>